<dbReference type="AlphaFoldDB" id="A0AAV2D7F6"/>
<reference evidence="3 4" key="1">
    <citation type="submission" date="2024-04" db="EMBL/GenBank/DDBJ databases">
        <authorList>
            <person name="Fracassetti M."/>
        </authorList>
    </citation>
    <scope>NUCLEOTIDE SEQUENCE [LARGE SCALE GENOMIC DNA]</scope>
</reference>
<dbReference type="EMBL" id="OZ034815">
    <property type="protein sequence ID" value="CAL1368065.1"/>
    <property type="molecule type" value="Genomic_DNA"/>
</dbReference>
<dbReference type="Pfam" id="PF13041">
    <property type="entry name" value="PPR_2"/>
    <property type="match status" value="2"/>
</dbReference>
<dbReference type="PANTHER" id="PTHR47926">
    <property type="entry name" value="PENTATRICOPEPTIDE REPEAT-CONTAINING PROTEIN"/>
    <property type="match status" value="1"/>
</dbReference>
<protein>
    <recommendedName>
        <fullName evidence="5">Pentatricopeptide repeat-containing protein</fullName>
    </recommendedName>
</protein>
<feature type="repeat" description="PPR" evidence="2">
    <location>
        <begin position="490"/>
        <end position="524"/>
    </location>
</feature>
<feature type="repeat" description="PPR" evidence="2">
    <location>
        <begin position="322"/>
        <end position="356"/>
    </location>
</feature>
<dbReference type="PROSITE" id="PS51375">
    <property type="entry name" value="PPR"/>
    <property type="match status" value="5"/>
</dbReference>
<dbReference type="InterPro" id="IPR046960">
    <property type="entry name" value="PPR_At4g14850-like_plant"/>
</dbReference>
<evidence type="ECO:0000256" key="2">
    <source>
        <dbReference type="PROSITE-ProRule" id="PRU00708"/>
    </source>
</evidence>
<keyword evidence="1" id="KW-0677">Repeat</keyword>
<feature type="repeat" description="PPR" evidence="2">
    <location>
        <begin position="148"/>
        <end position="182"/>
    </location>
</feature>
<dbReference type="InterPro" id="IPR046848">
    <property type="entry name" value="E_motif"/>
</dbReference>
<dbReference type="Gene3D" id="1.25.40.10">
    <property type="entry name" value="Tetratricopeptide repeat domain"/>
    <property type="match status" value="4"/>
</dbReference>
<dbReference type="Pfam" id="PF20430">
    <property type="entry name" value="Eplus_motif"/>
    <property type="match status" value="1"/>
</dbReference>
<dbReference type="InterPro" id="IPR011990">
    <property type="entry name" value="TPR-like_helical_dom_sf"/>
</dbReference>
<dbReference type="GO" id="GO:0009451">
    <property type="term" value="P:RNA modification"/>
    <property type="evidence" value="ECO:0007669"/>
    <property type="project" value="InterPro"/>
</dbReference>
<dbReference type="FunFam" id="1.25.40.10:FF:000351">
    <property type="entry name" value="Pentatricopeptide repeat-containing protein"/>
    <property type="match status" value="1"/>
</dbReference>
<name>A0AAV2D7F6_9ROSI</name>
<feature type="repeat" description="PPR" evidence="2">
    <location>
        <begin position="249"/>
        <end position="283"/>
    </location>
</feature>
<dbReference type="NCBIfam" id="TIGR00756">
    <property type="entry name" value="PPR"/>
    <property type="match status" value="7"/>
</dbReference>
<evidence type="ECO:0000313" key="3">
    <source>
        <dbReference type="EMBL" id="CAL1368065.1"/>
    </source>
</evidence>
<dbReference type="GO" id="GO:0003723">
    <property type="term" value="F:RNA binding"/>
    <property type="evidence" value="ECO:0007669"/>
    <property type="project" value="InterPro"/>
</dbReference>
<dbReference type="Pfam" id="PF20431">
    <property type="entry name" value="E_motif"/>
    <property type="match status" value="1"/>
</dbReference>
<proteinExistence type="predicted"/>
<feature type="repeat" description="PPR" evidence="2">
    <location>
        <begin position="455"/>
        <end position="489"/>
    </location>
</feature>
<dbReference type="PANTHER" id="PTHR47926:SF357">
    <property type="entry name" value="PENTATRICOPEPTIDE REPEAT-CONTAINING PROTEIN"/>
    <property type="match status" value="1"/>
</dbReference>
<dbReference type="FunFam" id="1.25.40.10:FF:000031">
    <property type="entry name" value="Pentatricopeptide repeat-containing protein mitochondrial"/>
    <property type="match status" value="1"/>
</dbReference>
<dbReference type="InterPro" id="IPR046849">
    <property type="entry name" value="E2_motif"/>
</dbReference>
<dbReference type="InterPro" id="IPR002885">
    <property type="entry name" value="PPR_rpt"/>
</dbReference>
<gene>
    <name evidence="3" type="ORF">LTRI10_LOCUS11395</name>
</gene>
<sequence>MHHRRLQLIQHFSPSISGLFKASNSSTCLTHTLAISSQWVDETRVSRLESASNNSVLELLISGKGNKFMPSAYSMDYSIMGCWGQRYWGLKTCGGLNNVALGKLIQDDVFDMGFDLDMYMGRSLVKLYAENGHLQDARVLFDRMSQKDCVLWNVMLGSFSKYGESGSALKAFNEMRNSGIKPNAVTFACVLSVCSADAMIRFGSSIHGLVVTSGLQYDPHVANTLVSMYSKCRRLADARKLFDKISQTDLVKWNGMMAGMVQHGLMEEASNLFREMISAGENESKLPYNGKRLPACAGLVALKLGKELHGKILKDGLVLEGNVHLESAVMDMYAKCGRLDLAHQIFRRMRVKDVVCWNSIITSCTQNCKPEEAIELFRQTGKEEGLTYNQVSISAALSACTDLSSLHYGKQIHSILVKGTVACDVFAQSALVDMYAKCGHLKLARCMFDNMEIKNEVSWNSIIAAYANHGFLDETLALFHGMFEQGIHPDHVTFLAVISACAHAGQVDDGIRYFRYMTEEFKFPAKMQHYACLVDMFGRAGQLYEAFGVIKSMPFQPDAGVWGTLLGASRVHGNVELAKVASSYLLELDPSNSGYYVLLANVHADASQWKSMRKIRTMMKERGVQKLPGYSWVDVNKSTHMFVAGDGSHPESAEIYSLLEDLLFPELRREGYVPQPYLPAHHSQAVSL</sequence>
<dbReference type="Proteomes" id="UP001497516">
    <property type="component" value="Chromosome 2"/>
</dbReference>
<accession>A0AAV2D7F6</accession>
<dbReference type="Pfam" id="PF01535">
    <property type="entry name" value="PPR"/>
    <property type="match status" value="6"/>
</dbReference>
<dbReference type="FunFam" id="1.25.40.10:FF:000366">
    <property type="entry name" value="Pentatricopeptide (PPR) repeat-containing protein"/>
    <property type="match status" value="1"/>
</dbReference>
<keyword evidence="4" id="KW-1185">Reference proteome</keyword>
<evidence type="ECO:0000256" key="1">
    <source>
        <dbReference type="ARBA" id="ARBA00022737"/>
    </source>
</evidence>
<evidence type="ECO:0000313" key="4">
    <source>
        <dbReference type="Proteomes" id="UP001497516"/>
    </source>
</evidence>
<organism evidence="3 4">
    <name type="scientific">Linum trigynum</name>
    <dbReference type="NCBI Taxonomy" id="586398"/>
    <lineage>
        <taxon>Eukaryota</taxon>
        <taxon>Viridiplantae</taxon>
        <taxon>Streptophyta</taxon>
        <taxon>Embryophyta</taxon>
        <taxon>Tracheophyta</taxon>
        <taxon>Spermatophyta</taxon>
        <taxon>Magnoliopsida</taxon>
        <taxon>eudicotyledons</taxon>
        <taxon>Gunneridae</taxon>
        <taxon>Pentapetalae</taxon>
        <taxon>rosids</taxon>
        <taxon>fabids</taxon>
        <taxon>Malpighiales</taxon>
        <taxon>Linaceae</taxon>
        <taxon>Linum</taxon>
    </lineage>
</organism>
<evidence type="ECO:0008006" key="5">
    <source>
        <dbReference type="Google" id="ProtNLM"/>
    </source>
</evidence>